<dbReference type="InterPro" id="IPR027417">
    <property type="entry name" value="P-loop_NTPase"/>
</dbReference>
<accession>A0A0G4J793</accession>
<dbReference type="SMART" id="SM00072">
    <property type="entry name" value="GuKc"/>
    <property type="match status" value="1"/>
</dbReference>
<geneLocation type="mitochondrion" evidence="9"/>
<proteinExistence type="inferred from homology"/>
<dbReference type="GO" id="GO:0005524">
    <property type="term" value="F:ATP binding"/>
    <property type="evidence" value="ECO:0007669"/>
    <property type="project" value="UniProtKB-KW"/>
</dbReference>
<keyword evidence="5" id="KW-0418">Kinase</keyword>
<keyword evidence="6" id="KW-0067">ATP-binding</keyword>
<keyword evidence="3" id="KW-0808">Transferase</keyword>
<dbReference type="OrthoDB" id="6334211at2759"/>
<dbReference type="Pfam" id="PF00625">
    <property type="entry name" value="Guanylate_kin"/>
    <property type="match status" value="1"/>
</dbReference>
<dbReference type="OMA" id="EWAVVHG"/>
<dbReference type="PROSITE" id="PS00856">
    <property type="entry name" value="GUANYLATE_KINASE_1"/>
    <property type="match status" value="1"/>
</dbReference>
<dbReference type="SUPFAM" id="SSF52540">
    <property type="entry name" value="P-loop containing nucleoside triphosphate hydrolases"/>
    <property type="match status" value="1"/>
</dbReference>
<dbReference type="InterPro" id="IPR008144">
    <property type="entry name" value="Guanylate_kin-like_dom"/>
</dbReference>
<sequence length="197" mass="22000">MAFRPLVVCGPSGVGKGTLIKKLLEQYPNGFGHSVSHTTRKPRAGEVDGVSYHFVEKSAMEKMIAENKFVEHANVHGNLYGSSITSVQAVQKQQKICLLEIDVQGAKQVYESRIPAHFLFIDPPHPQTLRERLIKRGSENDESIALRLKNAKSEMEFGKAAGFFEHHLVNDDLDTAFRELVSVVTSWYPHLETQATA</sequence>
<organism evidence="8 10">
    <name type="scientific">Plasmodiophora brassicae</name>
    <name type="common">Clubroot disease agent</name>
    <dbReference type="NCBI Taxonomy" id="37360"/>
    <lineage>
        <taxon>Eukaryota</taxon>
        <taxon>Sar</taxon>
        <taxon>Rhizaria</taxon>
        <taxon>Endomyxa</taxon>
        <taxon>Phytomyxea</taxon>
        <taxon>Plasmodiophorida</taxon>
        <taxon>Plasmodiophoridae</taxon>
        <taxon>Plasmodiophora</taxon>
    </lineage>
</organism>
<evidence type="ECO:0000256" key="3">
    <source>
        <dbReference type="ARBA" id="ARBA00022679"/>
    </source>
</evidence>
<keyword evidence="4" id="KW-0547">Nucleotide-binding</keyword>
<comment type="similarity">
    <text evidence="1">Belongs to the guanylate kinase family.</text>
</comment>
<dbReference type="InterPro" id="IPR017665">
    <property type="entry name" value="Guanylate_kinase"/>
</dbReference>
<dbReference type="PROSITE" id="PS50052">
    <property type="entry name" value="GUANYLATE_KINASE_2"/>
    <property type="match status" value="1"/>
</dbReference>
<evidence type="ECO:0000256" key="6">
    <source>
        <dbReference type="ARBA" id="ARBA00022840"/>
    </source>
</evidence>
<evidence type="ECO:0000313" key="10">
    <source>
        <dbReference type="Proteomes" id="UP000039324"/>
    </source>
</evidence>
<evidence type="ECO:0000256" key="4">
    <source>
        <dbReference type="ARBA" id="ARBA00022741"/>
    </source>
</evidence>
<evidence type="ECO:0000256" key="5">
    <source>
        <dbReference type="ARBA" id="ARBA00022777"/>
    </source>
</evidence>
<reference evidence="9 11" key="2">
    <citation type="submission" date="2018-03" db="EMBL/GenBank/DDBJ databases">
        <authorList>
            <person name="Fogelqvist J."/>
        </authorList>
    </citation>
    <scope>NUCLEOTIDE SEQUENCE [LARGE SCALE GENOMIC DNA]</scope>
</reference>
<dbReference type="InterPro" id="IPR020590">
    <property type="entry name" value="Guanylate_kinase_CS"/>
</dbReference>
<dbReference type="EMBL" id="OVEO01000004">
    <property type="protein sequence ID" value="SPQ95691.1"/>
    <property type="molecule type" value="Genomic_DNA"/>
</dbReference>
<dbReference type="PANTHER" id="PTHR23117">
    <property type="entry name" value="GUANYLATE KINASE-RELATED"/>
    <property type="match status" value="1"/>
</dbReference>
<reference evidence="8 10" key="1">
    <citation type="submission" date="2015-02" db="EMBL/GenBank/DDBJ databases">
        <authorList>
            <person name="Chooi Y.-H."/>
        </authorList>
    </citation>
    <scope>NUCLEOTIDE SEQUENCE [LARGE SCALE GENOMIC DNA]</scope>
    <source>
        <strain evidence="8">E3</strain>
    </source>
</reference>
<dbReference type="EC" id="2.7.4.8" evidence="2"/>
<dbReference type="InterPro" id="IPR008145">
    <property type="entry name" value="GK/Ca_channel_bsu"/>
</dbReference>
<keyword evidence="9" id="KW-0496">Mitochondrion</keyword>
<dbReference type="GO" id="GO:0004385">
    <property type="term" value="F:GMP kinase activity"/>
    <property type="evidence" value="ECO:0007669"/>
    <property type="project" value="UniProtKB-EC"/>
</dbReference>
<dbReference type="CDD" id="cd00071">
    <property type="entry name" value="GMPK"/>
    <property type="match status" value="1"/>
</dbReference>
<evidence type="ECO:0000256" key="1">
    <source>
        <dbReference type="ARBA" id="ARBA00005790"/>
    </source>
</evidence>
<dbReference type="AlphaFoldDB" id="A0A0G4J793"/>
<evidence type="ECO:0000259" key="7">
    <source>
        <dbReference type="PROSITE" id="PS50052"/>
    </source>
</evidence>
<dbReference type="GO" id="GO:0005829">
    <property type="term" value="C:cytosol"/>
    <property type="evidence" value="ECO:0007669"/>
    <property type="project" value="TreeGrafter"/>
</dbReference>
<dbReference type="Proteomes" id="UP000290189">
    <property type="component" value="Unassembled WGS sequence"/>
</dbReference>
<dbReference type="STRING" id="37360.A0A0G4J793"/>
<evidence type="ECO:0000256" key="2">
    <source>
        <dbReference type="ARBA" id="ARBA00012961"/>
    </source>
</evidence>
<protein>
    <recommendedName>
        <fullName evidence="2">guanylate kinase</fullName>
        <ecNumber evidence="2">2.7.4.8</ecNumber>
    </recommendedName>
</protein>
<gene>
    <name evidence="8" type="ORF">PBRA_003220</name>
    <name evidence="9" type="ORF">PLBR_LOCUS2906</name>
</gene>
<evidence type="ECO:0000313" key="9">
    <source>
        <dbReference type="EMBL" id="SPQ95691.1"/>
    </source>
</evidence>
<evidence type="ECO:0000313" key="8">
    <source>
        <dbReference type="EMBL" id="CEP03460.1"/>
    </source>
</evidence>
<dbReference type="EMBL" id="CDSF01000144">
    <property type="protein sequence ID" value="CEP03460.1"/>
    <property type="molecule type" value="Genomic_DNA"/>
</dbReference>
<keyword evidence="10" id="KW-1185">Reference proteome</keyword>
<dbReference type="Gene3D" id="3.40.50.300">
    <property type="entry name" value="P-loop containing nucleotide triphosphate hydrolases"/>
    <property type="match status" value="1"/>
</dbReference>
<dbReference type="FunFam" id="3.40.50.300:FF:000776">
    <property type="entry name" value="Guanylate kinase 2"/>
    <property type="match status" value="1"/>
</dbReference>
<dbReference type="Proteomes" id="UP000039324">
    <property type="component" value="Unassembled WGS sequence"/>
</dbReference>
<evidence type="ECO:0000313" key="11">
    <source>
        <dbReference type="Proteomes" id="UP000290189"/>
    </source>
</evidence>
<dbReference type="PANTHER" id="PTHR23117:SF13">
    <property type="entry name" value="GUANYLATE KINASE"/>
    <property type="match status" value="1"/>
</dbReference>
<name>A0A0G4J793_PLABS</name>
<dbReference type="NCBIfam" id="TIGR03263">
    <property type="entry name" value="guanyl_kin"/>
    <property type="match status" value="1"/>
</dbReference>
<feature type="domain" description="Guanylate kinase-like" evidence="7">
    <location>
        <begin position="3"/>
        <end position="185"/>
    </location>
</feature>